<dbReference type="EMBL" id="CP119893">
    <property type="protein sequence ID" value="WFD26120.1"/>
    <property type="molecule type" value="Genomic_DNA"/>
</dbReference>
<dbReference type="InterPro" id="IPR037229">
    <property type="entry name" value="Ribosomal_bL35_sf"/>
</dbReference>
<evidence type="ECO:0000256" key="3">
    <source>
        <dbReference type="ARBA" id="ARBA00023274"/>
    </source>
</evidence>
<reference evidence="4" key="1">
    <citation type="submission" date="2023-03" db="EMBL/GenBank/DDBJ databases">
        <title>Mating type loci evolution in Malassezia.</title>
        <authorList>
            <person name="Coelho M.A."/>
        </authorList>
    </citation>
    <scope>NUCLEOTIDE SEQUENCE</scope>
    <source>
        <strain evidence="4">CBS 9557</strain>
    </source>
</reference>
<dbReference type="GO" id="GO:0003735">
    <property type="term" value="F:structural constituent of ribosome"/>
    <property type="evidence" value="ECO:0007669"/>
    <property type="project" value="InterPro"/>
</dbReference>
<dbReference type="AlphaFoldDB" id="A0AAF0EKA4"/>
<dbReference type="Gene3D" id="4.10.410.60">
    <property type="match status" value="1"/>
</dbReference>
<evidence type="ECO:0008006" key="6">
    <source>
        <dbReference type="Google" id="ProtNLM"/>
    </source>
</evidence>
<keyword evidence="2" id="KW-0689">Ribosomal protein</keyword>
<evidence type="ECO:0000313" key="5">
    <source>
        <dbReference type="Proteomes" id="UP001213623"/>
    </source>
</evidence>
<dbReference type="GO" id="GO:1990904">
    <property type="term" value="C:ribonucleoprotein complex"/>
    <property type="evidence" value="ECO:0007669"/>
    <property type="project" value="UniProtKB-KW"/>
</dbReference>
<sequence>MLGLGAGRPSLVVARMALQRPLHMTAFLNVAPRPSSPKTKLKTHMGTKKRFFPVQGSALPKFKRASPNKQHLNSAMSRVRLARLRGTHVVGTGPVSKMLRRLLAPRL</sequence>
<dbReference type="SUPFAM" id="SSF143034">
    <property type="entry name" value="L35p-like"/>
    <property type="match status" value="1"/>
</dbReference>
<evidence type="ECO:0000256" key="1">
    <source>
        <dbReference type="ARBA" id="ARBA00006598"/>
    </source>
</evidence>
<comment type="similarity">
    <text evidence="1">Belongs to the bacterial ribosomal protein bL35 family.</text>
</comment>
<organism evidence="4 5">
    <name type="scientific">Malassezia nana</name>
    <dbReference type="NCBI Taxonomy" id="180528"/>
    <lineage>
        <taxon>Eukaryota</taxon>
        <taxon>Fungi</taxon>
        <taxon>Dikarya</taxon>
        <taxon>Basidiomycota</taxon>
        <taxon>Ustilaginomycotina</taxon>
        <taxon>Malasseziomycetes</taxon>
        <taxon>Malasseziales</taxon>
        <taxon>Malasseziaceae</taxon>
        <taxon>Malassezia</taxon>
    </lineage>
</organism>
<dbReference type="GO" id="GO:0006412">
    <property type="term" value="P:translation"/>
    <property type="evidence" value="ECO:0007669"/>
    <property type="project" value="InterPro"/>
</dbReference>
<keyword evidence="3" id="KW-0687">Ribonucleoprotein</keyword>
<proteinExistence type="inferred from homology"/>
<accession>A0AAF0EKA4</accession>
<name>A0AAF0EKA4_9BASI</name>
<dbReference type="Pfam" id="PF01632">
    <property type="entry name" value="Ribosomal_L35p"/>
    <property type="match status" value="1"/>
</dbReference>
<evidence type="ECO:0000256" key="2">
    <source>
        <dbReference type="ARBA" id="ARBA00022980"/>
    </source>
</evidence>
<keyword evidence="5" id="KW-1185">Reference proteome</keyword>
<evidence type="ECO:0000313" key="4">
    <source>
        <dbReference type="EMBL" id="WFD26120.1"/>
    </source>
</evidence>
<dbReference type="GO" id="GO:0005840">
    <property type="term" value="C:ribosome"/>
    <property type="evidence" value="ECO:0007669"/>
    <property type="project" value="UniProtKB-KW"/>
</dbReference>
<gene>
    <name evidence="4" type="ORF">MNAN1_001095</name>
</gene>
<protein>
    <recommendedName>
        <fullName evidence="6">50S ribosomal protein L35</fullName>
    </recommendedName>
</protein>
<dbReference type="InterPro" id="IPR021137">
    <property type="entry name" value="Ribosomal_bL35-like"/>
</dbReference>
<dbReference type="Proteomes" id="UP001213623">
    <property type="component" value="Chromosome 2"/>
</dbReference>